<protein>
    <submittedName>
        <fullName evidence="2">Uncharacterized protein</fullName>
    </submittedName>
</protein>
<name>A0A9W4UFX2_9PLEO</name>
<dbReference type="AlphaFoldDB" id="A0A9W4UFX2"/>
<keyword evidence="3" id="KW-1185">Reference proteome</keyword>
<evidence type="ECO:0000313" key="2">
    <source>
        <dbReference type="EMBL" id="CAI6334604.1"/>
    </source>
</evidence>
<organism evidence="2 3">
    <name type="scientific">Periconia digitata</name>
    <dbReference type="NCBI Taxonomy" id="1303443"/>
    <lineage>
        <taxon>Eukaryota</taxon>
        <taxon>Fungi</taxon>
        <taxon>Dikarya</taxon>
        <taxon>Ascomycota</taxon>
        <taxon>Pezizomycotina</taxon>
        <taxon>Dothideomycetes</taxon>
        <taxon>Pleosporomycetidae</taxon>
        <taxon>Pleosporales</taxon>
        <taxon>Massarineae</taxon>
        <taxon>Periconiaceae</taxon>
        <taxon>Periconia</taxon>
    </lineage>
</organism>
<proteinExistence type="predicted"/>
<sequence>MYPSVHTYPTNTLPIILHGPSSLTRVRTCSRSTSTLGAAYSPATPAQPVSLYPPA</sequence>
<feature type="region of interest" description="Disordered" evidence="1">
    <location>
        <begin position="35"/>
        <end position="55"/>
    </location>
</feature>
<dbReference type="EMBL" id="CAOQHR010000005">
    <property type="protein sequence ID" value="CAI6334604.1"/>
    <property type="molecule type" value="Genomic_DNA"/>
</dbReference>
<comment type="caution">
    <text evidence="2">The sequence shown here is derived from an EMBL/GenBank/DDBJ whole genome shotgun (WGS) entry which is preliminary data.</text>
</comment>
<accession>A0A9W4UFX2</accession>
<dbReference type="Proteomes" id="UP001152607">
    <property type="component" value="Unassembled WGS sequence"/>
</dbReference>
<evidence type="ECO:0000256" key="1">
    <source>
        <dbReference type="SAM" id="MobiDB-lite"/>
    </source>
</evidence>
<gene>
    <name evidence="2" type="ORF">PDIGIT_LOCUS7665</name>
</gene>
<evidence type="ECO:0000313" key="3">
    <source>
        <dbReference type="Proteomes" id="UP001152607"/>
    </source>
</evidence>
<reference evidence="2" key="1">
    <citation type="submission" date="2023-01" db="EMBL/GenBank/DDBJ databases">
        <authorList>
            <person name="Van Ghelder C."/>
            <person name="Rancurel C."/>
        </authorList>
    </citation>
    <scope>NUCLEOTIDE SEQUENCE</scope>
    <source>
        <strain evidence="2">CNCM I-4278</strain>
    </source>
</reference>